<dbReference type="AlphaFoldDB" id="A0A2T1BXZ2"/>
<dbReference type="PROSITE" id="PS50110">
    <property type="entry name" value="RESPONSE_REGULATORY"/>
    <property type="match status" value="1"/>
</dbReference>
<dbReference type="InterPro" id="IPR011006">
    <property type="entry name" value="CheY-like_superfamily"/>
</dbReference>
<dbReference type="InterPro" id="IPR025497">
    <property type="entry name" value="PatA-like_N"/>
</dbReference>
<dbReference type="OrthoDB" id="525404at2"/>
<dbReference type="Pfam" id="PF00072">
    <property type="entry name" value="Response_reg"/>
    <property type="match status" value="1"/>
</dbReference>
<dbReference type="Proteomes" id="UP000238762">
    <property type="component" value="Unassembled WGS sequence"/>
</dbReference>
<name>A0A2T1BXZ2_9CYAN</name>
<reference evidence="4 5" key="2">
    <citation type="submission" date="2018-03" db="EMBL/GenBank/DDBJ databases">
        <title>The ancient ancestry and fast evolution of plastids.</title>
        <authorList>
            <person name="Moore K.R."/>
            <person name="Magnabosco C."/>
            <person name="Momper L."/>
            <person name="Gold D.A."/>
            <person name="Bosak T."/>
            <person name="Fournier G.P."/>
        </authorList>
    </citation>
    <scope>NUCLEOTIDE SEQUENCE [LARGE SCALE GENOMIC DNA]</scope>
    <source>
        <strain evidence="4 5">CCAP 1448/3</strain>
    </source>
</reference>
<gene>
    <name evidence="4" type="ORF">C7B64_21590</name>
</gene>
<keyword evidence="5" id="KW-1185">Reference proteome</keyword>
<accession>A0A2T1BXZ2</accession>
<dbReference type="PIRSF" id="PIRSF005897">
    <property type="entry name" value="RR_PatA"/>
    <property type="match status" value="1"/>
</dbReference>
<evidence type="ECO:0000313" key="5">
    <source>
        <dbReference type="Proteomes" id="UP000238762"/>
    </source>
</evidence>
<dbReference type="SUPFAM" id="SSF52172">
    <property type="entry name" value="CheY-like"/>
    <property type="match status" value="1"/>
</dbReference>
<dbReference type="PANTHER" id="PTHR44591:SF23">
    <property type="entry name" value="CHEY SUBFAMILY"/>
    <property type="match status" value="1"/>
</dbReference>
<dbReference type="Gene3D" id="3.40.50.2300">
    <property type="match status" value="1"/>
</dbReference>
<evidence type="ECO:0000313" key="4">
    <source>
        <dbReference type="EMBL" id="PSB00804.1"/>
    </source>
</evidence>
<dbReference type="InterPro" id="IPR024186">
    <property type="entry name" value="Sig_transdc_resp-reg_PatA"/>
</dbReference>
<dbReference type="GO" id="GO:0000160">
    <property type="term" value="P:phosphorelay signal transduction system"/>
    <property type="evidence" value="ECO:0007669"/>
    <property type="project" value="InterPro"/>
</dbReference>
<dbReference type="InterPro" id="IPR050595">
    <property type="entry name" value="Bact_response_regulator"/>
</dbReference>
<proteinExistence type="predicted"/>
<evidence type="ECO:0000259" key="3">
    <source>
        <dbReference type="PROSITE" id="PS50110"/>
    </source>
</evidence>
<comment type="caution">
    <text evidence="4">The sequence shown here is derived from an EMBL/GenBank/DDBJ whole genome shotgun (WGS) entry which is preliminary data.</text>
</comment>
<reference evidence="4 5" key="1">
    <citation type="submission" date="2018-02" db="EMBL/GenBank/DDBJ databases">
        <authorList>
            <person name="Cohen D.B."/>
            <person name="Kent A.D."/>
        </authorList>
    </citation>
    <scope>NUCLEOTIDE SEQUENCE [LARGE SCALE GENOMIC DNA]</scope>
    <source>
        <strain evidence="4 5">CCAP 1448/3</strain>
    </source>
</reference>
<dbReference type="InterPro" id="IPR001789">
    <property type="entry name" value="Sig_transdc_resp-reg_receiver"/>
</dbReference>
<feature type="modified residue" description="4-aspartylphosphate" evidence="2">
    <location>
        <position position="341"/>
    </location>
</feature>
<keyword evidence="1 2" id="KW-0597">Phosphoprotein</keyword>
<dbReference type="SMART" id="SM00448">
    <property type="entry name" value="REC"/>
    <property type="match status" value="1"/>
</dbReference>
<feature type="domain" description="Response regulatory" evidence="3">
    <location>
        <begin position="291"/>
        <end position="408"/>
    </location>
</feature>
<dbReference type="RefSeq" id="WP_106291267.1">
    <property type="nucleotide sequence ID" value="NZ_CAWNTC010000198.1"/>
</dbReference>
<evidence type="ECO:0000256" key="1">
    <source>
        <dbReference type="ARBA" id="ARBA00022553"/>
    </source>
</evidence>
<sequence>MNPELDRSNKVSHLSILNNLSSSRSTGCLEIAYGSTKWNLFLKFGQLLSVDCSVQSLDQLIHRLRQLGCDVAAKAVNITAENSENLLAENLVRQEIDRLTMQGLLDSIQSSQISTEVTKEALESLLWLKEGHYKWNQEGLTPRLAAKNSESWLDLSKMIEYYQQRLQVWQKYITIVQSPHQRPYLTHHRFLEQPVSCGTLSPKAWTQIAQLMRGISLRDLARFLKQDELKIVQLLIPYIRENVICLREPSLPFKHLPLIPEPDLPQIPSLDEIRSLEPGFSKPISETKIYKIACIDDSPIILQEMERILGKNSKYTLTKIEDPIKASALIFRLKPDLILMDITMPDINGYKLCHLFRNSAAFEKTPIIMVTGNKGLIDKARARMVGATDYLTKPFTEAELLALVEKYLV</sequence>
<protein>
    <submittedName>
        <fullName evidence="4">Response regulator</fullName>
    </submittedName>
</protein>
<organism evidence="4 5">
    <name type="scientific">Merismopedia glauca CCAP 1448/3</name>
    <dbReference type="NCBI Taxonomy" id="1296344"/>
    <lineage>
        <taxon>Bacteria</taxon>
        <taxon>Bacillati</taxon>
        <taxon>Cyanobacteriota</taxon>
        <taxon>Cyanophyceae</taxon>
        <taxon>Synechococcales</taxon>
        <taxon>Merismopediaceae</taxon>
        <taxon>Merismopedia</taxon>
    </lineage>
</organism>
<dbReference type="Pfam" id="PF14332">
    <property type="entry name" value="DUF4388"/>
    <property type="match status" value="1"/>
</dbReference>
<dbReference type="PANTHER" id="PTHR44591">
    <property type="entry name" value="STRESS RESPONSE REGULATOR PROTEIN 1"/>
    <property type="match status" value="1"/>
</dbReference>
<dbReference type="EMBL" id="PVWJ01000158">
    <property type="protein sequence ID" value="PSB00804.1"/>
    <property type="molecule type" value="Genomic_DNA"/>
</dbReference>
<evidence type="ECO:0000256" key="2">
    <source>
        <dbReference type="PROSITE-ProRule" id="PRU00169"/>
    </source>
</evidence>